<dbReference type="EMBL" id="GBRH01174000">
    <property type="protein sequence ID" value="JAE23896.1"/>
    <property type="molecule type" value="Transcribed_RNA"/>
</dbReference>
<evidence type="ECO:0000313" key="2">
    <source>
        <dbReference type="EMBL" id="JAE23896.1"/>
    </source>
</evidence>
<accession>A0A0A9GMW9</accession>
<dbReference type="AlphaFoldDB" id="A0A0A9GMW9"/>
<feature type="region of interest" description="Disordered" evidence="1">
    <location>
        <begin position="1"/>
        <end position="26"/>
    </location>
</feature>
<name>A0A0A9GMW9_ARUDO</name>
<feature type="compositionally biased region" description="Basic and acidic residues" evidence="1">
    <location>
        <begin position="1"/>
        <end position="12"/>
    </location>
</feature>
<protein>
    <submittedName>
        <fullName evidence="2">Uncharacterized protein</fullName>
    </submittedName>
</protein>
<organism evidence="2">
    <name type="scientific">Arundo donax</name>
    <name type="common">Giant reed</name>
    <name type="synonym">Donax arundinaceus</name>
    <dbReference type="NCBI Taxonomy" id="35708"/>
    <lineage>
        <taxon>Eukaryota</taxon>
        <taxon>Viridiplantae</taxon>
        <taxon>Streptophyta</taxon>
        <taxon>Embryophyta</taxon>
        <taxon>Tracheophyta</taxon>
        <taxon>Spermatophyta</taxon>
        <taxon>Magnoliopsida</taxon>
        <taxon>Liliopsida</taxon>
        <taxon>Poales</taxon>
        <taxon>Poaceae</taxon>
        <taxon>PACMAD clade</taxon>
        <taxon>Arundinoideae</taxon>
        <taxon>Arundineae</taxon>
        <taxon>Arundo</taxon>
    </lineage>
</organism>
<evidence type="ECO:0000256" key="1">
    <source>
        <dbReference type="SAM" id="MobiDB-lite"/>
    </source>
</evidence>
<proteinExistence type="predicted"/>
<reference evidence="2" key="1">
    <citation type="submission" date="2014-09" db="EMBL/GenBank/DDBJ databases">
        <authorList>
            <person name="Magalhaes I.L.F."/>
            <person name="Oliveira U."/>
            <person name="Santos F.R."/>
            <person name="Vidigal T.H.D.A."/>
            <person name="Brescovit A.D."/>
            <person name="Santos A.J."/>
        </authorList>
    </citation>
    <scope>NUCLEOTIDE SEQUENCE</scope>
    <source>
        <tissue evidence="2">Shoot tissue taken approximately 20 cm above the soil surface</tissue>
    </source>
</reference>
<reference evidence="2" key="2">
    <citation type="journal article" date="2015" name="Data Brief">
        <title>Shoot transcriptome of the giant reed, Arundo donax.</title>
        <authorList>
            <person name="Barrero R.A."/>
            <person name="Guerrero F.D."/>
            <person name="Moolhuijzen P."/>
            <person name="Goolsby J.A."/>
            <person name="Tidwell J."/>
            <person name="Bellgard S.E."/>
            <person name="Bellgard M.I."/>
        </authorList>
    </citation>
    <scope>NUCLEOTIDE SEQUENCE</scope>
    <source>
        <tissue evidence="2">Shoot tissue taken approximately 20 cm above the soil surface</tissue>
    </source>
</reference>
<sequence>MKGLRRQDRELTQPHAVESSMMARAR</sequence>